<dbReference type="InterPro" id="IPR004045">
    <property type="entry name" value="Glutathione_S-Trfase_N"/>
</dbReference>
<evidence type="ECO:0000256" key="3">
    <source>
        <dbReference type="ARBA" id="ARBA00047960"/>
    </source>
</evidence>
<dbReference type="OrthoDB" id="422574at2759"/>
<proteinExistence type="inferred from homology"/>
<dbReference type="SFLD" id="SFLDG00358">
    <property type="entry name" value="Main_(cytGST)"/>
    <property type="match status" value="1"/>
</dbReference>
<dbReference type="GO" id="GO:0004364">
    <property type="term" value="F:glutathione transferase activity"/>
    <property type="evidence" value="ECO:0007669"/>
    <property type="project" value="UniProtKB-EC"/>
</dbReference>
<feature type="domain" description="GST C-terminal" evidence="6">
    <location>
        <begin position="92"/>
        <end position="230"/>
    </location>
</feature>
<dbReference type="SUPFAM" id="SSF47616">
    <property type="entry name" value="GST C-terminal domain-like"/>
    <property type="match status" value="1"/>
</dbReference>
<dbReference type="Gene3D" id="1.20.1050.10">
    <property type="match status" value="1"/>
</dbReference>
<dbReference type="PANTHER" id="PTHR43900">
    <property type="entry name" value="GLUTATHIONE S-TRANSFERASE RHO"/>
    <property type="match status" value="1"/>
</dbReference>
<dbReference type="InterPro" id="IPR010987">
    <property type="entry name" value="Glutathione-S-Trfase_C-like"/>
</dbReference>
<gene>
    <name evidence="7" type="ORF">D9611_014287</name>
</gene>
<accession>A0A8H5F9S9</accession>
<dbReference type="Pfam" id="PF02798">
    <property type="entry name" value="GST_N"/>
    <property type="match status" value="1"/>
</dbReference>
<dbReference type="SUPFAM" id="SSF52833">
    <property type="entry name" value="Thioredoxin-like"/>
    <property type="match status" value="1"/>
</dbReference>
<protein>
    <recommendedName>
        <fullName evidence="1">glutathione transferase</fullName>
        <ecNumber evidence="1">2.5.1.18</ecNumber>
    </recommendedName>
</protein>
<dbReference type="InterPro" id="IPR036282">
    <property type="entry name" value="Glutathione-S-Trfase_C_sf"/>
</dbReference>
<dbReference type="Proteomes" id="UP000541558">
    <property type="component" value="Unassembled WGS sequence"/>
</dbReference>
<dbReference type="EMBL" id="JAACJK010000122">
    <property type="protein sequence ID" value="KAF5329095.1"/>
    <property type="molecule type" value="Genomic_DNA"/>
</dbReference>
<comment type="similarity">
    <text evidence="4">Belongs to the GST superfamily.</text>
</comment>
<dbReference type="PANTHER" id="PTHR43900:SF3">
    <property type="entry name" value="GLUTATHIONE S-TRANSFERASE RHO"/>
    <property type="match status" value="1"/>
</dbReference>
<dbReference type="GO" id="GO:0005737">
    <property type="term" value="C:cytoplasm"/>
    <property type="evidence" value="ECO:0007669"/>
    <property type="project" value="TreeGrafter"/>
</dbReference>
<dbReference type="SFLD" id="SFLDG01154">
    <property type="entry name" value="Main.5:_Phi-like"/>
    <property type="match status" value="1"/>
</dbReference>
<evidence type="ECO:0000313" key="8">
    <source>
        <dbReference type="Proteomes" id="UP000541558"/>
    </source>
</evidence>
<evidence type="ECO:0000259" key="6">
    <source>
        <dbReference type="PROSITE" id="PS50405"/>
    </source>
</evidence>
<comment type="caution">
    <text evidence="7">The sequence shown here is derived from an EMBL/GenBank/DDBJ whole genome shotgun (WGS) entry which is preliminary data.</text>
</comment>
<dbReference type="SFLD" id="SFLDS00019">
    <property type="entry name" value="Glutathione_Transferase_(cytos"/>
    <property type="match status" value="1"/>
</dbReference>
<evidence type="ECO:0000256" key="4">
    <source>
        <dbReference type="RuleBase" id="RU003494"/>
    </source>
</evidence>
<dbReference type="EC" id="2.5.1.18" evidence="1"/>
<dbReference type="PROSITE" id="PS50404">
    <property type="entry name" value="GST_NTER"/>
    <property type="match status" value="1"/>
</dbReference>
<dbReference type="InterPro" id="IPR004046">
    <property type="entry name" value="GST_C"/>
</dbReference>
<feature type="domain" description="GST N-terminal" evidence="5">
    <location>
        <begin position="1"/>
        <end position="82"/>
    </location>
</feature>
<dbReference type="Gene3D" id="3.40.30.10">
    <property type="entry name" value="Glutaredoxin"/>
    <property type="match status" value="1"/>
</dbReference>
<evidence type="ECO:0000259" key="5">
    <source>
        <dbReference type="PROSITE" id="PS50404"/>
    </source>
</evidence>
<dbReference type="AlphaFoldDB" id="A0A8H5F9S9"/>
<evidence type="ECO:0000256" key="1">
    <source>
        <dbReference type="ARBA" id="ARBA00012452"/>
    </source>
</evidence>
<organism evidence="7 8">
    <name type="scientific">Ephemerocybe angulata</name>
    <dbReference type="NCBI Taxonomy" id="980116"/>
    <lineage>
        <taxon>Eukaryota</taxon>
        <taxon>Fungi</taxon>
        <taxon>Dikarya</taxon>
        <taxon>Basidiomycota</taxon>
        <taxon>Agaricomycotina</taxon>
        <taxon>Agaricomycetes</taxon>
        <taxon>Agaricomycetidae</taxon>
        <taxon>Agaricales</taxon>
        <taxon>Agaricineae</taxon>
        <taxon>Psathyrellaceae</taxon>
        <taxon>Ephemerocybe</taxon>
    </lineage>
</organism>
<dbReference type="InterPro" id="IPR040079">
    <property type="entry name" value="Glutathione_S-Trfase"/>
</dbReference>
<evidence type="ECO:0000256" key="2">
    <source>
        <dbReference type="ARBA" id="ARBA00022679"/>
    </source>
</evidence>
<dbReference type="GO" id="GO:0006749">
    <property type="term" value="P:glutathione metabolic process"/>
    <property type="evidence" value="ECO:0007669"/>
    <property type="project" value="TreeGrafter"/>
</dbReference>
<dbReference type="Pfam" id="PF00043">
    <property type="entry name" value="GST_C"/>
    <property type="match status" value="1"/>
</dbReference>
<keyword evidence="2" id="KW-0808">Transferase</keyword>
<name>A0A8H5F9S9_9AGAR</name>
<dbReference type="FunFam" id="3.40.30.10:FF:000016">
    <property type="entry name" value="Glutathione S-transferase F2"/>
    <property type="match status" value="1"/>
</dbReference>
<sequence>MVLKLYAAPASTASLRVALILHEKAVPFEFHPIYLRNKEQKTADFLEKNPFGQVPYIDDEGFGLYESRAIGRYIALKYARQGTQGLIPPQTDVQATAIFERAASLEYAQFDAHASKIVYERVFHTAMGLAVDEKAVKYAIDQLRAKLDVYEIILSKQAYLAGETVIDLSFAMQTVTLADLYHIPWGNLLSRAGEGASDLITSRPSVSRWFEALVAKPSWAAVYGGISSTN</sequence>
<dbReference type="InterPro" id="IPR036249">
    <property type="entry name" value="Thioredoxin-like_sf"/>
</dbReference>
<dbReference type="PROSITE" id="PS50405">
    <property type="entry name" value="GST_CTER"/>
    <property type="match status" value="1"/>
</dbReference>
<reference evidence="7 8" key="1">
    <citation type="journal article" date="2020" name="ISME J.">
        <title>Uncovering the hidden diversity of litter-decomposition mechanisms in mushroom-forming fungi.</title>
        <authorList>
            <person name="Floudas D."/>
            <person name="Bentzer J."/>
            <person name="Ahren D."/>
            <person name="Johansson T."/>
            <person name="Persson P."/>
            <person name="Tunlid A."/>
        </authorList>
    </citation>
    <scope>NUCLEOTIDE SEQUENCE [LARGE SCALE GENOMIC DNA]</scope>
    <source>
        <strain evidence="7 8">CBS 175.51</strain>
    </source>
</reference>
<dbReference type="GO" id="GO:0043295">
    <property type="term" value="F:glutathione binding"/>
    <property type="evidence" value="ECO:0007669"/>
    <property type="project" value="TreeGrafter"/>
</dbReference>
<evidence type="ECO:0000313" key="7">
    <source>
        <dbReference type="EMBL" id="KAF5329095.1"/>
    </source>
</evidence>
<comment type="catalytic activity">
    <reaction evidence="3">
        <text>RX + glutathione = an S-substituted glutathione + a halide anion + H(+)</text>
        <dbReference type="Rhea" id="RHEA:16437"/>
        <dbReference type="ChEBI" id="CHEBI:15378"/>
        <dbReference type="ChEBI" id="CHEBI:16042"/>
        <dbReference type="ChEBI" id="CHEBI:17792"/>
        <dbReference type="ChEBI" id="CHEBI:57925"/>
        <dbReference type="ChEBI" id="CHEBI:90779"/>
        <dbReference type="EC" id="2.5.1.18"/>
    </reaction>
</comment>
<keyword evidence="8" id="KW-1185">Reference proteome</keyword>